<accession>A0ABX8WDV1</accession>
<dbReference type="Proteomes" id="UP000825799">
    <property type="component" value="Chromosome"/>
</dbReference>
<evidence type="ECO:0000313" key="2">
    <source>
        <dbReference type="Proteomes" id="UP000825799"/>
    </source>
</evidence>
<gene>
    <name evidence="1" type="ORF">K1X15_13355</name>
</gene>
<keyword evidence="2" id="KW-1185">Reference proteome</keyword>
<protein>
    <submittedName>
        <fullName evidence="1">Uncharacterized protein</fullName>
    </submittedName>
</protein>
<proteinExistence type="predicted"/>
<organism evidence="1 2">
    <name type="scientific">Devosia salina</name>
    <dbReference type="NCBI Taxonomy" id="2860336"/>
    <lineage>
        <taxon>Bacteria</taxon>
        <taxon>Pseudomonadati</taxon>
        <taxon>Pseudomonadota</taxon>
        <taxon>Alphaproteobacteria</taxon>
        <taxon>Hyphomicrobiales</taxon>
        <taxon>Devosiaceae</taxon>
        <taxon>Devosia</taxon>
    </lineage>
</organism>
<sequence>MTQTPVTPPPFAGLVWTDLQAPANERFWELYRFPGGEGKRTLGLAGITARKLEDAWTVSFNPTVAGDKAADIVSTLELLVFAARRKTDDAIAETARRNREMQREQDQDRELRADIARRKLVDHFGDQTDTDLISAAQAAGRACWQKWHNFCVNKRKMAEFTNVDARISLAQAVWLTELVDQTARKAEHLRDNLTASDNAVDWPDDQVVSAVESLCWADHDQAREENGEGWSKADSSKGHWCHGMIKSGGANRSIGIDAARAIVGKYSRQLEKGAA</sequence>
<evidence type="ECO:0000313" key="1">
    <source>
        <dbReference type="EMBL" id="QYO75617.1"/>
    </source>
</evidence>
<dbReference type="RefSeq" id="WP_220304115.1">
    <property type="nucleotide sequence ID" value="NZ_CP080590.1"/>
</dbReference>
<reference evidence="1 2" key="1">
    <citation type="submission" date="2021-08" db="EMBL/GenBank/DDBJ databases">
        <title>Devosia salina sp. nov., isolated from the South China Sea sediment.</title>
        <authorList>
            <person name="Zhou Z."/>
        </authorList>
    </citation>
    <scope>NUCLEOTIDE SEQUENCE [LARGE SCALE GENOMIC DNA]</scope>
    <source>
        <strain evidence="1 2">SCS-3</strain>
    </source>
</reference>
<dbReference type="EMBL" id="CP080590">
    <property type="protein sequence ID" value="QYO75617.1"/>
    <property type="molecule type" value="Genomic_DNA"/>
</dbReference>
<name>A0ABX8WDV1_9HYPH</name>